<dbReference type="AlphaFoldDB" id="A0A2A4X7Z3"/>
<dbReference type="SUPFAM" id="SSF51230">
    <property type="entry name" value="Single hybrid motif"/>
    <property type="match status" value="1"/>
</dbReference>
<dbReference type="InterPro" id="IPR001078">
    <property type="entry name" value="2-oxoacid_DH_actylTfrase"/>
</dbReference>
<dbReference type="InterPro" id="IPR000089">
    <property type="entry name" value="Biotin_lipoyl"/>
</dbReference>
<feature type="compositionally biased region" description="Basic and acidic residues" evidence="5">
    <location>
        <begin position="96"/>
        <end position="106"/>
    </location>
</feature>
<dbReference type="Pfam" id="PF00364">
    <property type="entry name" value="Biotin_lipoyl"/>
    <property type="match status" value="1"/>
</dbReference>
<dbReference type="EC" id="2.3.1.-" evidence="4"/>
<accession>A0A2A4X7Z3</accession>
<evidence type="ECO:0000259" key="7">
    <source>
        <dbReference type="PROSITE" id="PS51826"/>
    </source>
</evidence>
<feature type="domain" description="Lipoyl-binding" evidence="6">
    <location>
        <begin position="2"/>
        <end position="77"/>
    </location>
</feature>
<comment type="caution">
    <text evidence="8">The sequence shown here is derived from an EMBL/GenBank/DDBJ whole genome shotgun (WGS) entry which is preliminary data.</text>
</comment>
<feature type="region of interest" description="Disordered" evidence="5">
    <location>
        <begin position="89"/>
        <end position="118"/>
    </location>
</feature>
<comment type="cofactor">
    <cofactor evidence="1 4">
        <name>(R)-lipoate</name>
        <dbReference type="ChEBI" id="CHEBI:83088"/>
    </cofactor>
</comment>
<dbReference type="PANTHER" id="PTHR23151:SF90">
    <property type="entry name" value="DIHYDROLIPOYLLYSINE-RESIDUE ACETYLTRANSFERASE COMPONENT OF PYRUVATE DEHYDROGENASE COMPLEX, MITOCHONDRIAL-RELATED"/>
    <property type="match status" value="1"/>
</dbReference>
<evidence type="ECO:0000313" key="8">
    <source>
        <dbReference type="EMBL" id="PCI78167.1"/>
    </source>
</evidence>
<evidence type="ECO:0000256" key="2">
    <source>
        <dbReference type="ARBA" id="ARBA00007317"/>
    </source>
</evidence>
<evidence type="ECO:0000256" key="3">
    <source>
        <dbReference type="ARBA" id="ARBA00022823"/>
    </source>
</evidence>
<reference evidence="9" key="1">
    <citation type="submission" date="2017-08" db="EMBL/GenBank/DDBJ databases">
        <title>A dynamic microbial community with high functional redundancy inhabits the cold, oxic subseafloor aquifer.</title>
        <authorList>
            <person name="Tully B.J."/>
            <person name="Wheat C.G."/>
            <person name="Glazer B.T."/>
            <person name="Huber J.A."/>
        </authorList>
    </citation>
    <scope>NUCLEOTIDE SEQUENCE [LARGE SCALE GENOMIC DNA]</scope>
</reference>
<dbReference type="InterPro" id="IPR004167">
    <property type="entry name" value="PSBD"/>
</dbReference>
<dbReference type="FunFam" id="2.40.50.100:FF:000010">
    <property type="entry name" value="Acetyltransferase component of pyruvate dehydrogenase complex"/>
    <property type="match status" value="1"/>
</dbReference>
<dbReference type="GO" id="GO:0006086">
    <property type="term" value="P:pyruvate decarboxylation to acetyl-CoA"/>
    <property type="evidence" value="ECO:0007669"/>
    <property type="project" value="InterPro"/>
</dbReference>
<evidence type="ECO:0000313" key="9">
    <source>
        <dbReference type="Proteomes" id="UP000218775"/>
    </source>
</evidence>
<dbReference type="Pfam" id="PF00198">
    <property type="entry name" value="2-oxoacid_dh"/>
    <property type="match status" value="1"/>
</dbReference>
<keyword evidence="3 4" id="KW-0450">Lipoyl</keyword>
<sequence length="429" mass="46570">MPFLLKMPKLSPTMEEGRIVKWHKKEGDLIKEGDLLFEVATDKATVEYNVIDGGYLRKILMPEGSDVQVNKAVAIFSESADEDIQALLSKGAEQSSSKEEESEHEPSSAPSGKSVEKSAMPMPAFEPFAPLEDYKFAFTSSNVDKKVSPLAKKLAQEKGISLTNIEGTGPHGRVMSRDLSKGTPSSLIPPKIELPPKEKPGAFESEQMTPMRKAIASKLQASKTFIPHFYVEQEIDAEAMVDLREQLKNTGVKVTFNDFIMRAAALSAKANPKINSGFNSTTGEIIRFKTVDIAVAVSISEGLITPIIRHSDYKTLFQLSAEVKELVTLAKKGKLKPEQYQGGSLTVSNLGMYGVTSFTPIINPPQACILAVGGISDVPRVKNGAVVPGKKMTCILASDHRVVDGSDAAQFLAMLKTYLENPVVLITAL</sequence>
<dbReference type="GO" id="GO:0045254">
    <property type="term" value="C:pyruvate dehydrogenase complex"/>
    <property type="evidence" value="ECO:0007669"/>
    <property type="project" value="InterPro"/>
</dbReference>
<dbReference type="Proteomes" id="UP000218775">
    <property type="component" value="Unassembled WGS sequence"/>
</dbReference>
<evidence type="ECO:0000256" key="5">
    <source>
        <dbReference type="SAM" id="MobiDB-lite"/>
    </source>
</evidence>
<dbReference type="InterPro" id="IPR045257">
    <property type="entry name" value="E2/Pdx1"/>
</dbReference>
<keyword evidence="4" id="KW-0012">Acyltransferase</keyword>
<dbReference type="PROSITE" id="PS51826">
    <property type="entry name" value="PSBD"/>
    <property type="match status" value="1"/>
</dbReference>
<dbReference type="Gene3D" id="2.40.50.100">
    <property type="match status" value="1"/>
</dbReference>
<dbReference type="InterPro" id="IPR023213">
    <property type="entry name" value="CAT-like_dom_sf"/>
</dbReference>
<dbReference type="GO" id="GO:0016746">
    <property type="term" value="F:acyltransferase activity"/>
    <property type="evidence" value="ECO:0007669"/>
    <property type="project" value="UniProtKB-KW"/>
</dbReference>
<organism evidence="8 9">
    <name type="scientific">Aerophobetes bacterium</name>
    <dbReference type="NCBI Taxonomy" id="2030807"/>
    <lineage>
        <taxon>Bacteria</taxon>
        <taxon>Candidatus Aerophobota</taxon>
    </lineage>
</organism>
<gene>
    <name evidence="8" type="ORF">COB21_01480</name>
</gene>
<dbReference type="InterPro" id="IPR011053">
    <property type="entry name" value="Single_hybrid_motif"/>
</dbReference>
<keyword evidence="8" id="KW-0670">Pyruvate</keyword>
<dbReference type="PROSITE" id="PS50968">
    <property type="entry name" value="BIOTINYL_LIPOYL"/>
    <property type="match status" value="1"/>
</dbReference>
<dbReference type="Gene3D" id="3.30.559.10">
    <property type="entry name" value="Chloramphenicol acetyltransferase-like domain"/>
    <property type="match status" value="1"/>
</dbReference>
<dbReference type="Pfam" id="PF02817">
    <property type="entry name" value="E3_binding"/>
    <property type="match status" value="1"/>
</dbReference>
<feature type="domain" description="Peripheral subunit-binding (PSBD)" evidence="7">
    <location>
        <begin position="146"/>
        <end position="183"/>
    </location>
</feature>
<keyword evidence="4 8" id="KW-0808">Transferase</keyword>
<proteinExistence type="inferred from homology"/>
<dbReference type="PANTHER" id="PTHR23151">
    <property type="entry name" value="DIHYDROLIPOAMIDE ACETYL/SUCCINYL-TRANSFERASE-RELATED"/>
    <property type="match status" value="1"/>
</dbReference>
<dbReference type="InterPro" id="IPR036625">
    <property type="entry name" value="E3-bd_dom_sf"/>
</dbReference>
<dbReference type="EMBL" id="NVUK01000008">
    <property type="protein sequence ID" value="PCI78167.1"/>
    <property type="molecule type" value="Genomic_DNA"/>
</dbReference>
<evidence type="ECO:0000256" key="1">
    <source>
        <dbReference type="ARBA" id="ARBA00001938"/>
    </source>
</evidence>
<dbReference type="Gene3D" id="4.10.320.10">
    <property type="entry name" value="E3-binding domain"/>
    <property type="match status" value="1"/>
</dbReference>
<evidence type="ECO:0000259" key="6">
    <source>
        <dbReference type="PROSITE" id="PS50968"/>
    </source>
</evidence>
<comment type="similarity">
    <text evidence="2 4">Belongs to the 2-oxoacid dehydrogenase family.</text>
</comment>
<name>A0A2A4X7Z3_UNCAE</name>
<dbReference type="CDD" id="cd06849">
    <property type="entry name" value="lipoyl_domain"/>
    <property type="match status" value="1"/>
</dbReference>
<evidence type="ECO:0000256" key="4">
    <source>
        <dbReference type="RuleBase" id="RU003423"/>
    </source>
</evidence>
<dbReference type="SUPFAM" id="SSF52777">
    <property type="entry name" value="CoA-dependent acyltransferases"/>
    <property type="match status" value="1"/>
</dbReference>
<dbReference type="SUPFAM" id="SSF47005">
    <property type="entry name" value="Peripheral subunit-binding domain of 2-oxo acid dehydrogenase complex"/>
    <property type="match status" value="1"/>
</dbReference>
<protein>
    <recommendedName>
        <fullName evidence="4">Dihydrolipoamide acetyltransferase component of pyruvate dehydrogenase complex</fullName>
        <ecNumber evidence="4">2.3.1.-</ecNumber>
    </recommendedName>
</protein>